<evidence type="ECO:0000259" key="8">
    <source>
        <dbReference type="Pfam" id="PF01120"/>
    </source>
</evidence>
<evidence type="ECO:0000256" key="6">
    <source>
        <dbReference type="SAM" id="SignalP"/>
    </source>
</evidence>
<evidence type="ECO:0000259" key="7">
    <source>
        <dbReference type="Pfam" id="PF00754"/>
    </source>
</evidence>
<dbReference type="Pfam" id="PF13287">
    <property type="entry name" value="Fn3_assoc"/>
    <property type="match status" value="1"/>
</dbReference>
<dbReference type="InterPro" id="IPR026876">
    <property type="entry name" value="Fn3_assoc_repeat"/>
</dbReference>
<gene>
    <name evidence="9" type="ORF">ERS852429_03846</name>
</gene>
<sequence length="686" mass="76647">MKHLSSSILLGLGLFSFFSCKEATAPAPILPVPTPAQVEWHKMETYAFVHFGLNTFNDLEWGYGNTPASTFNPTDLDCDQWAQTIKAAGLKGVILTTKHHDGFCLWPTATTEYSVKNSPWKDGKGDMVKELSDACKKHGLKFGVYLSPWDRNSENYGQPGYVEKFHAQLHELVSNYGPLFEYWFDGANGGNGWYGGTNETRAIDAKTYYQYERARDTIKAHHPDIMVFGGTVPDIRWIGNEEGWAGDTQWSIFAPEPSMPTFQQSVWGDENGPMWLGGECDVSIRPGWFYHSREDHQVKSLAKLVDLYYRSVGHNANFLLNFPVALNGKISPVDSARAVQWYQTIQNDFKENLLKGCYVQASNKRGRNFSPNKAVDGDWDTYWATDDGVTSGSLTFTLPHPTDVNRLVIQEYIPLGQRVRSFNIELEQGGKWIPAQTVDSTTTVGYKRIVRFQTEKAEKIRINFTDARGPLCINNVEAYLAPALVTEPTIARNINDEVTIQAGDKGSEVHYTTDGSDPTKDSPLYQAPFAFAQKGTVKAIAYDPTFDTVSPVSAQTFDIPACDYTIVSPKDEKTSLILDGNGYTTYYLPQGKQELVVQLAKEMPISGFRYTPNQGRDASGHISNYQLYINGKKVAEGEFSNIKANPIEQVVHFPITKGNQIRLVATRIVDNKKQAGIGEFSVITEK</sequence>
<dbReference type="EC" id="3.2.1.51" evidence="2"/>
<dbReference type="GO" id="GO:0016139">
    <property type="term" value="P:glycoside catabolic process"/>
    <property type="evidence" value="ECO:0007669"/>
    <property type="project" value="TreeGrafter"/>
</dbReference>
<dbReference type="InterPro" id="IPR000421">
    <property type="entry name" value="FA58C"/>
</dbReference>
<dbReference type="EMBL" id="CYXP01000010">
    <property type="protein sequence ID" value="CUN31834.1"/>
    <property type="molecule type" value="Genomic_DNA"/>
</dbReference>
<dbReference type="Pfam" id="PF01120">
    <property type="entry name" value="Alpha_L_fucos"/>
    <property type="match status" value="1"/>
</dbReference>
<dbReference type="SUPFAM" id="SSF51445">
    <property type="entry name" value="(Trans)glycosidases"/>
    <property type="match status" value="1"/>
</dbReference>
<protein>
    <recommendedName>
        <fullName evidence="2">alpha-L-fucosidase</fullName>
        <ecNumber evidence="2">3.2.1.51</ecNumber>
    </recommendedName>
</protein>
<evidence type="ECO:0000256" key="3">
    <source>
        <dbReference type="ARBA" id="ARBA00022729"/>
    </source>
</evidence>
<evidence type="ECO:0000256" key="5">
    <source>
        <dbReference type="ARBA" id="ARBA00023295"/>
    </source>
</evidence>
<dbReference type="AlphaFoldDB" id="A0A173VXM4"/>
<dbReference type="GO" id="GO:0006004">
    <property type="term" value="P:fucose metabolic process"/>
    <property type="evidence" value="ECO:0007669"/>
    <property type="project" value="TreeGrafter"/>
</dbReference>
<dbReference type="SMART" id="SM00812">
    <property type="entry name" value="Alpha_L_fucos"/>
    <property type="match status" value="1"/>
</dbReference>
<name>A0A173VXM4_PARDI</name>
<dbReference type="PROSITE" id="PS51257">
    <property type="entry name" value="PROKAR_LIPOPROTEIN"/>
    <property type="match status" value="1"/>
</dbReference>
<evidence type="ECO:0000313" key="10">
    <source>
        <dbReference type="Proteomes" id="UP000095591"/>
    </source>
</evidence>
<proteinExistence type="inferred from homology"/>
<dbReference type="InterPro" id="IPR057739">
    <property type="entry name" value="Glyco_hydro_29_N"/>
</dbReference>
<keyword evidence="4" id="KW-0378">Hydrolase</keyword>
<comment type="similarity">
    <text evidence="1">Belongs to the glycosyl hydrolase 29 family.</text>
</comment>
<dbReference type="Pfam" id="PF00754">
    <property type="entry name" value="F5_F8_type_C"/>
    <property type="match status" value="1"/>
</dbReference>
<dbReference type="Gene3D" id="2.60.120.260">
    <property type="entry name" value="Galactose-binding domain-like"/>
    <property type="match status" value="2"/>
</dbReference>
<dbReference type="Proteomes" id="UP000095591">
    <property type="component" value="Unassembled WGS sequence"/>
</dbReference>
<accession>A0A173VXM4</accession>
<dbReference type="PANTHER" id="PTHR10030:SF37">
    <property type="entry name" value="ALPHA-L-FUCOSIDASE-RELATED"/>
    <property type="match status" value="1"/>
</dbReference>
<dbReference type="InterPro" id="IPR008979">
    <property type="entry name" value="Galactose-bd-like_sf"/>
</dbReference>
<dbReference type="PANTHER" id="PTHR10030">
    <property type="entry name" value="ALPHA-L-FUCOSIDASE"/>
    <property type="match status" value="1"/>
</dbReference>
<feature type="domain" description="F5/8 type C" evidence="7">
    <location>
        <begin position="360"/>
        <end position="467"/>
    </location>
</feature>
<dbReference type="InterPro" id="IPR000933">
    <property type="entry name" value="Glyco_hydro_29"/>
</dbReference>
<keyword evidence="5" id="KW-0326">Glycosidase</keyword>
<feature type="signal peptide" evidence="6">
    <location>
        <begin position="1"/>
        <end position="21"/>
    </location>
</feature>
<reference evidence="9 10" key="1">
    <citation type="submission" date="2015-09" db="EMBL/GenBank/DDBJ databases">
        <authorList>
            <consortium name="Pathogen Informatics"/>
        </authorList>
    </citation>
    <scope>NUCLEOTIDE SEQUENCE [LARGE SCALE GENOMIC DNA]</scope>
    <source>
        <strain evidence="9 10">2789STDY5608872</strain>
    </source>
</reference>
<evidence type="ECO:0000313" key="9">
    <source>
        <dbReference type="EMBL" id="CUN31834.1"/>
    </source>
</evidence>
<feature type="domain" description="Glycoside hydrolase family 29 N-terminal" evidence="8">
    <location>
        <begin position="38"/>
        <end position="337"/>
    </location>
</feature>
<evidence type="ECO:0000256" key="2">
    <source>
        <dbReference type="ARBA" id="ARBA00012662"/>
    </source>
</evidence>
<organism evidence="9 10">
    <name type="scientific">Parabacteroides distasonis</name>
    <dbReference type="NCBI Taxonomy" id="823"/>
    <lineage>
        <taxon>Bacteria</taxon>
        <taxon>Pseudomonadati</taxon>
        <taxon>Bacteroidota</taxon>
        <taxon>Bacteroidia</taxon>
        <taxon>Bacteroidales</taxon>
        <taxon>Tannerellaceae</taxon>
        <taxon>Parabacteroides</taxon>
    </lineage>
</organism>
<dbReference type="GO" id="GO:0005764">
    <property type="term" value="C:lysosome"/>
    <property type="evidence" value="ECO:0007669"/>
    <property type="project" value="TreeGrafter"/>
</dbReference>
<dbReference type="GO" id="GO:0004560">
    <property type="term" value="F:alpha-L-fucosidase activity"/>
    <property type="evidence" value="ECO:0007669"/>
    <property type="project" value="InterPro"/>
</dbReference>
<dbReference type="RefSeq" id="WP_044545568.1">
    <property type="nucleotide sequence ID" value="NZ_AP019729.1"/>
</dbReference>
<evidence type="ECO:0000256" key="4">
    <source>
        <dbReference type="ARBA" id="ARBA00022801"/>
    </source>
</evidence>
<dbReference type="InterPro" id="IPR017853">
    <property type="entry name" value="GH"/>
</dbReference>
<dbReference type="SUPFAM" id="SSF49785">
    <property type="entry name" value="Galactose-binding domain-like"/>
    <property type="match status" value="2"/>
</dbReference>
<feature type="chain" id="PRO_5008014253" description="alpha-L-fucosidase" evidence="6">
    <location>
        <begin position="22"/>
        <end position="686"/>
    </location>
</feature>
<keyword evidence="3 6" id="KW-0732">Signal</keyword>
<dbReference type="Gene3D" id="3.20.20.80">
    <property type="entry name" value="Glycosidases"/>
    <property type="match status" value="1"/>
</dbReference>
<evidence type="ECO:0000256" key="1">
    <source>
        <dbReference type="ARBA" id="ARBA00007951"/>
    </source>
</evidence>